<feature type="compositionally biased region" description="Polar residues" evidence="1">
    <location>
        <begin position="145"/>
        <end position="165"/>
    </location>
</feature>
<sequence>MAQPASELLPDTEEGHSAPVLSTDIADLPLDARCNRPFEDNYLSDRSYTFFTHIATDLTIEKRMYVTSFFITKDFVQRFWPAAGDTVVSSRQHPEIDVDIPGPAVLNRSQTNPQVPNNVALPAFSSSNDNADANTLSLPEILITQSSSSDDALPTTTNDNASTEMPNPLAADSSTRRQHQGSVQRRLLPRGTSTALVRRRDDVEDDLEGYGRAVRPPSSVYSEHNDVDDVIYDTVSQVLTSLEQNQCAWAVLGIEPEIRFGSGGKDLEELLNDHAFQKQYTVLEARPTSKDALAATNTANPYKVYLVSPKPPAFITGSTLHRVPPLCISMLGFPRGTLVLYLEPTGDASKRRITVVDSRTGTVFEAVVCGTTTVYNETMEFPDRLSGEVQVTFTGLDGEKNSQSLPSETLTFVSLERLWLMRMRYAGVHYQEDL</sequence>
<organism evidence="2 3">
    <name type="scientific">Recurvomyces mirabilis</name>
    <dbReference type="NCBI Taxonomy" id="574656"/>
    <lineage>
        <taxon>Eukaryota</taxon>
        <taxon>Fungi</taxon>
        <taxon>Dikarya</taxon>
        <taxon>Ascomycota</taxon>
        <taxon>Pezizomycotina</taxon>
        <taxon>Dothideomycetes</taxon>
        <taxon>Dothideomycetidae</taxon>
        <taxon>Mycosphaerellales</taxon>
        <taxon>Teratosphaeriaceae</taxon>
        <taxon>Recurvomyces</taxon>
    </lineage>
</organism>
<name>A0AAE0TNL9_9PEZI</name>
<accession>A0AAE0TNL9</accession>
<evidence type="ECO:0000313" key="2">
    <source>
        <dbReference type="EMBL" id="KAK3670768.1"/>
    </source>
</evidence>
<reference evidence="2" key="1">
    <citation type="submission" date="2023-07" db="EMBL/GenBank/DDBJ databases">
        <title>Black Yeasts Isolated from many extreme environments.</title>
        <authorList>
            <person name="Coleine C."/>
            <person name="Stajich J.E."/>
            <person name="Selbmann L."/>
        </authorList>
    </citation>
    <scope>NUCLEOTIDE SEQUENCE</scope>
    <source>
        <strain evidence="2">CCFEE 5485</strain>
    </source>
</reference>
<dbReference type="InterPro" id="IPR022198">
    <property type="entry name" value="DUF3723"/>
</dbReference>
<comment type="caution">
    <text evidence="2">The sequence shown here is derived from an EMBL/GenBank/DDBJ whole genome shotgun (WGS) entry which is preliminary data.</text>
</comment>
<proteinExistence type="predicted"/>
<dbReference type="EMBL" id="JAUTXT010000051">
    <property type="protein sequence ID" value="KAK3670768.1"/>
    <property type="molecule type" value="Genomic_DNA"/>
</dbReference>
<gene>
    <name evidence="2" type="ORF">LTR78_009340</name>
</gene>
<feature type="region of interest" description="Disordered" evidence="1">
    <location>
        <begin position="145"/>
        <end position="202"/>
    </location>
</feature>
<evidence type="ECO:0000313" key="3">
    <source>
        <dbReference type="Proteomes" id="UP001274830"/>
    </source>
</evidence>
<evidence type="ECO:0000256" key="1">
    <source>
        <dbReference type="SAM" id="MobiDB-lite"/>
    </source>
</evidence>
<dbReference type="Proteomes" id="UP001274830">
    <property type="component" value="Unassembled WGS sequence"/>
</dbReference>
<keyword evidence="3" id="KW-1185">Reference proteome</keyword>
<protein>
    <submittedName>
        <fullName evidence="2">Uncharacterized protein</fullName>
    </submittedName>
</protein>
<dbReference type="AlphaFoldDB" id="A0AAE0TNL9"/>
<dbReference type="Pfam" id="PF12520">
    <property type="entry name" value="DUF3723"/>
    <property type="match status" value="1"/>
</dbReference>